<evidence type="ECO:0000259" key="3">
    <source>
        <dbReference type="Pfam" id="PF00156"/>
    </source>
</evidence>
<dbReference type="Pfam" id="PF00156">
    <property type="entry name" value="Pribosyltran"/>
    <property type="match status" value="1"/>
</dbReference>
<gene>
    <name evidence="4" type="ORF">VSQ78_10445</name>
</gene>
<dbReference type="CDD" id="cd06223">
    <property type="entry name" value="PRTases_typeI"/>
    <property type="match status" value="1"/>
</dbReference>
<dbReference type="EMBL" id="JAYMRS010000003">
    <property type="protein sequence ID" value="MFB8768120.1"/>
    <property type="molecule type" value="Genomic_DNA"/>
</dbReference>
<evidence type="ECO:0000313" key="5">
    <source>
        <dbReference type="Proteomes" id="UP001585053"/>
    </source>
</evidence>
<name>A0ABV5DU79_9ACTN</name>
<comment type="similarity">
    <text evidence="1">Belongs to the ComF/GntX family.</text>
</comment>
<dbReference type="PANTHER" id="PTHR47505">
    <property type="entry name" value="DNA UTILIZATION PROTEIN YHGH"/>
    <property type="match status" value="1"/>
</dbReference>
<dbReference type="InterPro" id="IPR051910">
    <property type="entry name" value="ComF/GntX_DNA_util-trans"/>
</dbReference>
<sequence length="278" mass="30094">MDHEPVFARRWPGRYALRVRDLLLTFATALLDLLLPSLCAGCGGTEGPLCPDCRTLLARGPRPCAPRAGCPPVWAAGGHAGRERRVLLAYKEHGDVRLLRPLGERLARTLLASRRTGPDVLLVPVPGRRGGAPRRAVPRLARACVLYSGPRATLGVAPVLRYRHTARGQVGLGRAERLANRVGTLEVVPSDRGRARGPRSRSGGVVDVRGRRVVVVDDVLTTGATLLEATRALREEGARVIGAVVLAERERSARPSGRRPTSAGRSDPRPERRFYKAP</sequence>
<dbReference type="InterPro" id="IPR000836">
    <property type="entry name" value="PRTase_dom"/>
</dbReference>
<feature type="compositionally biased region" description="Basic and acidic residues" evidence="2">
    <location>
        <begin position="266"/>
        <end position="278"/>
    </location>
</feature>
<keyword evidence="5" id="KW-1185">Reference proteome</keyword>
<evidence type="ECO:0000256" key="1">
    <source>
        <dbReference type="ARBA" id="ARBA00008007"/>
    </source>
</evidence>
<organism evidence="4 5">
    <name type="scientific">Nocardiopsis alba</name>
    <dbReference type="NCBI Taxonomy" id="53437"/>
    <lineage>
        <taxon>Bacteria</taxon>
        <taxon>Bacillati</taxon>
        <taxon>Actinomycetota</taxon>
        <taxon>Actinomycetes</taxon>
        <taxon>Streptosporangiales</taxon>
        <taxon>Nocardiopsidaceae</taxon>
        <taxon>Nocardiopsis</taxon>
    </lineage>
</organism>
<protein>
    <submittedName>
        <fullName evidence="4">Phosphoribosyltransferase family protein</fullName>
    </submittedName>
</protein>
<dbReference type="PANTHER" id="PTHR47505:SF1">
    <property type="entry name" value="DNA UTILIZATION PROTEIN YHGH"/>
    <property type="match status" value="1"/>
</dbReference>
<reference evidence="4 5" key="1">
    <citation type="submission" date="2024-01" db="EMBL/GenBank/DDBJ databases">
        <title>Genome mining of biosynthetic gene clusters to explore secondary metabolites of Streptomyces sp.</title>
        <authorList>
            <person name="Baig A."/>
            <person name="Ajitkumar Shintre N."/>
            <person name="Kumar H."/>
            <person name="Anbarasu A."/>
            <person name="Ramaiah S."/>
        </authorList>
    </citation>
    <scope>NUCLEOTIDE SEQUENCE [LARGE SCALE GENOMIC DNA]</scope>
    <source>
        <strain evidence="4 5">A01</strain>
    </source>
</reference>
<dbReference type="SUPFAM" id="SSF53271">
    <property type="entry name" value="PRTase-like"/>
    <property type="match status" value="1"/>
</dbReference>
<dbReference type="Proteomes" id="UP001585053">
    <property type="component" value="Unassembled WGS sequence"/>
</dbReference>
<dbReference type="GeneID" id="91391639"/>
<dbReference type="GO" id="GO:0016757">
    <property type="term" value="F:glycosyltransferase activity"/>
    <property type="evidence" value="ECO:0007669"/>
    <property type="project" value="UniProtKB-KW"/>
</dbReference>
<comment type="caution">
    <text evidence="4">The sequence shown here is derived from an EMBL/GenBank/DDBJ whole genome shotgun (WGS) entry which is preliminary data.</text>
</comment>
<feature type="domain" description="Phosphoribosyltransferase" evidence="3">
    <location>
        <begin position="174"/>
        <end position="255"/>
    </location>
</feature>
<keyword evidence="4" id="KW-0328">Glycosyltransferase</keyword>
<evidence type="ECO:0000256" key="2">
    <source>
        <dbReference type="SAM" id="MobiDB-lite"/>
    </source>
</evidence>
<feature type="region of interest" description="Disordered" evidence="2">
    <location>
        <begin position="249"/>
        <end position="278"/>
    </location>
</feature>
<dbReference type="Gene3D" id="3.40.50.2020">
    <property type="match status" value="1"/>
</dbReference>
<dbReference type="InterPro" id="IPR029057">
    <property type="entry name" value="PRTase-like"/>
</dbReference>
<dbReference type="RefSeq" id="WP_017533519.1">
    <property type="nucleotide sequence ID" value="NZ_BAZE01000005.1"/>
</dbReference>
<proteinExistence type="inferred from homology"/>
<keyword evidence="4" id="KW-0808">Transferase</keyword>
<evidence type="ECO:0000313" key="4">
    <source>
        <dbReference type="EMBL" id="MFB8768120.1"/>
    </source>
</evidence>
<accession>A0ABV5DU79</accession>